<organism evidence="1">
    <name type="scientific">hydrothermal vent metagenome</name>
    <dbReference type="NCBI Taxonomy" id="652676"/>
    <lineage>
        <taxon>unclassified sequences</taxon>
        <taxon>metagenomes</taxon>
        <taxon>ecological metagenomes</taxon>
    </lineage>
</organism>
<proteinExistence type="predicted"/>
<protein>
    <submittedName>
        <fullName evidence="1">Uncharacterized protein</fullName>
    </submittedName>
</protein>
<name>A0A3B1C1W0_9ZZZZ</name>
<dbReference type="EMBL" id="UOGC01000161">
    <property type="protein sequence ID" value="VAX24179.1"/>
    <property type="molecule type" value="Genomic_DNA"/>
</dbReference>
<sequence>MVDLPTSVHHMVETAPDLTTLPLILMVVDRSIGFHSYQSSPRRILF</sequence>
<evidence type="ECO:0000313" key="1">
    <source>
        <dbReference type="EMBL" id="VAX24179.1"/>
    </source>
</evidence>
<accession>A0A3B1C1W0</accession>
<reference evidence="1" key="1">
    <citation type="submission" date="2018-06" db="EMBL/GenBank/DDBJ databases">
        <authorList>
            <person name="Zhirakovskaya E."/>
        </authorList>
    </citation>
    <scope>NUCLEOTIDE SEQUENCE</scope>
</reference>
<dbReference type="AlphaFoldDB" id="A0A3B1C1W0"/>
<gene>
    <name evidence="1" type="ORF">MNBD_NITROSPINAE01-1389</name>
</gene>